<dbReference type="Proteomes" id="UP000503540">
    <property type="component" value="Chromosome"/>
</dbReference>
<evidence type="ECO:0000256" key="1">
    <source>
        <dbReference type="SAM" id="SignalP"/>
    </source>
</evidence>
<accession>A0A6G9YLD2</accession>
<protein>
    <submittedName>
        <fullName evidence="2">Uncharacterized protein</fullName>
    </submittedName>
</protein>
<feature type="chain" id="PRO_5039297900" evidence="1">
    <location>
        <begin position="26"/>
        <end position="88"/>
    </location>
</feature>
<name>A0A6G9YLD2_9NOCA</name>
<gene>
    <name evidence="2" type="ORF">F5544_30855</name>
</gene>
<dbReference type="AlphaFoldDB" id="A0A6G9YLD2"/>
<proteinExistence type="predicted"/>
<organism evidence="2 3">
    <name type="scientific">Nocardia arthritidis</name>
    <dbReference type="NCBI Taxonomy" id="228602"/>
    <lineage>
        <taxon>Bacteria</taxon>
        <taxon>Bacillati</taxon>
        <taxon>Actinomycetota</taxon>
        <taxon>Actinomycetes</taxon>
        <taxon>Mycobacteriales</taxon>
        <taxon>Nocardiaceae</taxon>
        <taxon>Nocardia</taxon>
    </lineage>
</organism>
<evidence type="ECO:0000313" key="2">
    <source>
        <dbReference type="EMBL" id="QIS14014.1"/>
    </source>
</evidence>
<sequence length="88" mass="8637">MKWTRTLGLAVVAAGAVVFSGTAVASAAPALPAHLSPSYDRGYAYDRYDRNSTGSSGIASGSSSMASGVSGLAEGLAKILGSGSAAVR</sequence>
<dbReference type="EMBL" id="CP046172">
    <property type="protein sequence ID" value="QIS14014.1"/>
    <property type="molecule type" value="Genomic_DNA"/>
</dbReference>
<dbReference type="KEGG" id="nah:F5544_30855"/>
<reference evidence="2 3" key="1">
    <citation type="journal article" date="2019" name="ACS Chem. Biol.">
        <title>Identification and Mobilization of a Cryptic Antibiotic Biosynthesis Gene Locus from a Human-Pathogenic Nocardia Isolate.</title>
        <authorList>
            <person name="Herisse M."/>
            <person name="Ishida K."/>
            <person name="Porter J.L."/>
            <person name="Howden B."/>
            <person name="Hertweck C."/>
            <person name="Stinear T.P."/>
            <person name="Pidot S.J."/>
        </authorList>
    </citation>
    <scope>NUCLEOTIDE SEQUENCE [LARGE SCALE GENOMIC DNA]</scope>
    <source>
        <strain evidence="2 3">AUSMDU00012717</strain>
    </source>
</reference>
<dbReference type="RefSeq" id="WP_167476474.1">
    <property type="nucleotide sequence ID" value="NZ_CP046172.1"/>
</dbReference>
<feature type="signal peptide" evidence="1">
    <location>
        <begin position="1"/>
        <end position="25"/>
    </location>
</feature>
<evidence type="ECO:0000313" key="3">
    <source>
        <dbReference type="Proteomes" id="UP000503540"/>
    </source>
</evidence>
<keyword evidence="1" id="KW-0732">Signal</keyword>
<keyword evidence="3" id="KW-1185">Reference proteome</keyword>